<dbReference type="PROSITE" id="PS51257">
    <property type="entry name" value="PROKAR_LIPOPROTEIN"/>
    <property type="match status" value="1"/>
</dbReference>
<dbReference type="HAMAP" id="MF_01440">
    <property type="entry name" value="CheD"/>
    <property type="match status" value="1"/>
</dbReference>
<dbReference type="AlphaFoldDB" id="A0A4Y8INY4"/>
<dbReference type="SUPFAM" id="SSF64438">
    <property type="entry name" value="CNF1/YfiH-like putative cysteine hydrolases"/>
    <property type="match status" value="1"/>
</dbReference>
<dbReference type="OrthoDB" id="9807202at2"/>
<evidence type="ECO:0000256" key="3">
    <source>
        <dbReference type="HAMAP-Rule" id="MF_01440"/>
    </source>
</evidence>
<dbReference type="CDD" id="cd16352">
    <property type="entry name" value="CheD"/>
    <property type="match status" value="1"/>
</dbReference>
<comment type="similarity">
    <text evidence="3">Belongs to the CheD family.</text>
</comment>
<keyword evidence="2 3" id="KW-0378">Hydrolase</keyword>
<comment type="caution">
    <text evidence="4">The sequence shown here is derived from an EMBL/GenBank/DDBJ whole genome shotgun (WGS) entry which is preliminary data.</text>
</comment>
<dbReference type="Proteomes" id="UP000297975">
    <property type="component" value="Unassembled WGS sequence"/>
</dbReference>
<evidence type="ECO:0000313" key="5">
    <source>
        <dbReference type="Proteomes" id="UP000297975"/>
    </source>
</evidence>
<evidence type="ECO:0000313" key="4">
    <source>
        <dbReference type="EMBL" id="TFB23189.1"/>
    </source>
</evidence>
<sequence length="165" mass="17870">MENVIEKVKVGIADFNIVHGSQVISTSGLGSCIGLILFDEGRKLAGLVHIMLPDSSLSRTDEFKLGKFADTGIEALIKLLEDNGSLKRRLTAKMAGGAQMFNISSNNEKMKIGHKNAIAVEKILETEGIPLIAKDVGGNKGRSIEFDSESCQLKIRTVYEGTTYI</sequence>
<name>A0A4Y8INY4_9BACI</name>
<dbReference type="PANTHER" id="PTHR35147:SF1">
    <property type="entry name" value="CHEMORECEPTOR GLUTAMINE DEAMIDASE CHED-RELATED"/>
    <property type="match status" value="1"/>
</dbReference>
<keyword evidence="1 3" id="KW-0145">Chemotaxis</keyword>
<accession>A0A4Y8INY4</accession>
<organism evidence="4 5">
    <name type="scientific">Filobacillus milosensis</name>
    <dbReference type="NCBI Taxonomy" id="94137"/>
    <lineage>
        <taxon>Bacteria</taxon>
        <taxon>Bacillati</taxon>
        <taxon>Bacillota</taxon>
        <taxon>Bacilli</taxon>
        <taxon>Bacillales</taxon>
        <taxon>Bacillaceae</taxon>
        <taxon>Filobacillus</taxon>
    </lineage>
</organism>
<dbReference type="GO" id="GO:0050568">
    <property type="term" value="F:protein-glutamine glutaminase activity"/>
    <property type="evidence" value="ECO:0007669"/>
    <property type="project" value="UniProtKB-UniRule"/>
</dbReference>
<protein>
    <recommendedName>
        <fullName evidence="3">Probable chemoreceptor glutamine deamidase CheD</fullName>
        <ecNumber evidence="3">3.5.1.44</ecNumber>
    </recommendedName>
</protein>
<evidence type="ECO:0000256" key="2">
    <source>
        <dbReference type="ARBA" id="ARBA00022801"/>
    </source>
</evidence>
<dbReference type="InterPro" id="IPR011324">
    <property type="entry name" value="Cytotoxic_necrot_fac-like_cat"/>
</dbReference>
<dbReference type="InterPro" id="IPR038592">
    <property type="entry name" value="CheD-like_sf"/>
</dbReference>
<keyword evidence="5" id="KW-1185">Reference proteome</keyword>
<proteinExistence type="inferred from homology"/>
<reference evidence="4 5" key="1">
    <citation type="submission" date="2019-03" db="EMBL/GenBank/DDBJ databases">
        <authorList>
            <person name="He R.-H."/>
        </authorList>
    </citation>
    <scope>NUCLEOTIDE SEQUENCE [LARGE SCALE GENOMIC DNA]</scope>
    <source>
        <strain evidence="5">SH 714</strain>
    </source>
</reference>
<dbReference type="RefSeq" id="WP_134339262.1">
    <property type="nucleotide sequence ID" value="NZ_SOPW01000004.1"/>
</dbReference>
<dbReference type="Pfam" id="PF03975">
    <property type="entry name" value="CheD"/>
    <property type="match status" value="1"/>
</dbReference>
<dbReference type="InterPro" id="IPR005659">
    <property type="entry name" value="Chemorcpt_Glu_NH3ase_CheD"/>
</dbReference>
<gene>
    <name evidence="3" type="primary">cheD</name>
    <name evidence="4" type="ORF">E3U55_05060</name>
</gene>
<comment type="function">
    <text evidence="3">Probably deamidates glutamine residues to glutamate on methyl-accepting chemotaxis receptors (MCPs), playing an important role in chemotaxis.</text>
</comment>
<dbReference type="EMBL" id="SOPW01000004">
    <property type="protein sequence ID" value="TFB23189.1"/>
    <property type="molecule type" value="Genomic_DNA"/>
</dbReference>
<dbReference type="EC" id="3.5.1.44" evidence="3"/>
<comment type="catalytic activity">
    <reaction evidence="3">
        <text>L-glutaminyl-[protein] + H2O = L-glutamyl-[protein] + NH4(+)</text>
        <dbReference type="Rhea" id="RHEA:16441"/>
        <dbReference type="Rhea" id="RHEA-COMP:10207"/>
        <dbReference type="Rhea" id="RHEA-COMP:10208"/>
        <dbReference type="ChEBI" id="CHEBI:15377"/>
        <dbReference type="ChEBI" id="CHEBI:28938"/>
        <dbReference type="ChEBI" id="CHEBI:29973"/>
        <dbReference type="ChEBI" id="CHEBI:30011"/>
        <dbReference type="EC" id="3.5.1.44"/>
    </reaction>
</comment>
<dbReference type="GO" id="GO:0006935">
    <property type="term" value="P:chemotaxis"/>
    <property type="evidence" value="ECO:0007669"/>
    <property type="project" value="UniProtKB-UniRule"/>
</dbReference>
<evidence type="ECO:0000256" key="1">
    <source>
        <dbReference type="ARBA" id="ARBA00022500"/>
    </source>
</evidence>
<dbReference type="Gene3D" id="3.30.1330.200">
    <property type="match status" value="1"/>
</dbReference>
<dbReference type="PANTHER" id="PTHR35147">
    <property type="entry name" value="CHEMORECEPTOR GLUTAMINE DEAMIDASE CHED-RELATED"/>
    <property type="match status" value="1"/>
</dbReference>